<dbReference type="Gene3D" id="3.20.20.70">
    <property type="entry name" value="Aldolase class I"/>
    <property type="match status" value="1"/>
</dbReference>
<evidence type="ECO:0000313" key="2">
    <source>
        <dbReference type="Proteomes" id="UP000633814"/>
    </source>
</evidence>
<dbReference type="InterPro" id="IPR013785">
    <property type="entry name" value="Aldolase_TIM"/>
</dbReference>
<dbReference type="GO" id="GO:0016787">
    <property type="term" value="F:hydrolase activity"/>
    <property type="evidence" value="ECO:0007669"/>
    <property type="project" value="UniProtKB-KW"/>
</dbReference>
<name>A0ABS8C2W1_9ALTE</name>
<reference evidence="1 2" key="1">
    <citation type="submission" date="2021-10" db="EMBL/GenBank/DDBJ databases">
        <title>Alishewanella koreense sp. nov. isolated from seawater of southwestern coast in South Korea and the proposal for the reclassification of Rheinheimera perlucida and Rheinheimera tuosuensis as Arsukibacterium perlucida and Arsukibacterium tuosuensis.</title>
        <authorList>
            <person name="Kim K.H."/>
            <person name="Ruan W."/>
            <person name="Kim K.R."/>
            <person name="Baek J.H."/>
            <person name="Jeon C.O."/>
        </authorList>
    </citation>
    <scope>NUCLEOTIDE SEQUENCE [LARGE SCALE GENOMIC DNA]</scope>
    <source>
        <strain evidence="1 2">16-MA</strain>
    </source>
</reference>
<sequence length="205" mass="22441">MSASPFRYFDDQRLTLQCGSELPAAQSLLIFGENRTLLTQLTAAPTAEQLLDAAEQAYVAGYEQQASTEFELQGMAIAGIGDPLLQLDLLKQVIPDFKRQRHGVPITLVSYGLVAADKAVALCQQLVDLEVERIEIFLPATNPPAYQQLVQPKQHGFSEVCQFIHTASDAGLYVSCFAYEPVKQQSALRALAKELGARDFVVKPG</sequence>
<dbReference type="RefSeq" id="WP_226750778.1">
    <property type="nucleotide sequence ID" value="NZ_JAEINI020000004.1"/>
</dbReference>
<protein>
    <submittedName>
        <fullName evidence="1">Hydrolase TatD</fullName>
    </submittedName>
</protein>
<keyword evidence="2" id="KW-1185">Reference proteome</keyword>
<evidence type="ECO:0000313" key="1">
    <source>
        <dbReference type="EMBL" id="MCB5226681.1"/>
    </source>
</evidence>
<gene>
    <name evidence="1" type="ORF">JAO78_007600</name>
</gene>
<organism evidence="1 2">
    <name type="scientific">Alishewanella maricola</name>
    <dbReference type="NCBI Taxonomy" id="2795740"/>
    <lineage>
        <taxon>Bacteria</taxon>
        <taxon>Pseudomonadati</taxon>
        <taxon>Pseudomonadota</taxon>
        <taxon>Gammaproteobacteria</taxon>
        <taxon>Alteromonadales</taxon>
        <taxon>Alteromonadaceae</taxon>
        <taxon>Alishewanella</taxon>
    </lineage>
</organism>
<dbReference type="EMBL" id="JAEINI020000004">
    <property type="protein sequence ID" value="MCB5226681.1"/>
    <property type="molecule type" value="Genomic_DNA"/>
</dbReference>
<accession>A0ABS8C2W1</accession>
<proteinExistence type="predicted"/>
<keyword evidence="1" id="KW-0378">Hydrolase</keyword>
<dbReference type="Proteomes" id="UP000633814">
    <property type="component" value="Unassembled WGS sequence"/>
</dbReference>
<comment type="caution">
    <text evidence="1">The sequence shown here is derived from an EMBL/GenBank/DDBJ whole genome shotgun (WGS) entry which is preliminary data.</text>
</comment>